<feature type="non-terminal residue" evidence="2">
    <location>
        <position position="1"/>
    </location>
</feature>
<feature type="transmembrane region" description="Helical" evidence="1">
    <location>
        <begin position="26"/>
        <end position="43"/>
    </location>
</feature>
<name>X1M503_9ZZZZ</name>
<reference evidence="2" key="1">
    <citation type="journal article" date="2014" name="Front. Microbiol.">
        <title>High frequency of phylogenetically diverse reductive dehalogenase-homologous genes in deep subseafloor sedimentary metagenomes.</title>
        <authorList>
            <person name="Kawai M."/>
            <person name="Futagami T."/>
            <person name="Toyoda A."/>
            <person name="Takaki Y."/>
            <person name="Nishi S."/>
            <person name="Hori S."/>
            <person name="Arai W."/>
            <person name="Tsubouchi T."/>
            <person name="Morono Y."/>
            <person name="Uchiyama I."/>
            <person name="Ito T."/>
            <person name="Fujiyama A."/>
            <person name="Inagaki F."/>
            <person name="Takami H."/>
        </authorList>
    </citation>
    <scope>NUCLEOTIDE SEQUENCE</scope>
    <source>
        <strain evidence="2">Expedition CK06-06</strain>
    </source>
</reference>
<comment type="caution">
    <text evidence="2">The sequence shown here is derived from an EMBL/GenBank/DDBJ whole genome shotgun (WGS) entry which is preliminary data.</text>
</comment>
<gene>
    <name evidence="2" type="ORF">S06H3_26140</name>
</gene>
<keyword evidence="1" id="KW-0812">Transmembrane</keyword>
<keyword evidence="1" id="KW-0472">Membrane</keyword>
<accession>X1M503</accession>
<protein>
    <submittedName>
        <fullName evidence="2">Uncharacterized protein</fullName>
    </submittedName>
</protein>
<evidence type="ECO:0000313" key="2">
    <source>
        <dbReference type="EMBL" id="GAI26687.1"/>
    </source>
</evidence>
<proteinExistence type="predicted"/>
<sequence length="155" mass="16545">IGAGVAFGSVQLAVTRYYITDPKWNTFGNIILGGVALGITQFTDLIKNTDTKTAVLSYGFTTLIGGLMNGIMPIALEAIARNSRLGISPLTGDIAAVPLYEGGTTDGYYSPTYYPDFQDSFYRRPQTLAKGFGSDVTINPMAAIATTIPYNIILS</sequence>
<dbReference type="AlphaFoldDB" id="X1M503"/>
<feature type="transmembrane region" description="Helical" evidence="1">
    <location>
        <begin position="55"/>
        <end position="76"/>
    </location>
</feature>
<organism evidence="2">
    <name type="scientific">marine sediment metagenome</name>
    <dbReference type="NCBI Taxonomy" id="412755"/>
    <lineage>
        <taxon>unclassified sequences</taxon>
        <taxon>metagenomes</taxon>
        <taxon>ecological metagenomes</taxon>
    </lineage>
</organism>
<dbReference type="EMBL" id="BARV01015084">
    <property type="protein sequence ID" value="GAI26687.1"/>
    <property type="molecule type" value="Genomic_DNA"/>
</dbReference>
<evidence type="ECO:0000256" key="1">
    <source>
        <dbReference type="SAM" id="Phobius"/>
    </source>
</evidence>
<keyword evidence="1" id="KW-1133">Transmembrane helix</keyword>